<dbReference type="InterPro" id="IPR002641">
    <property type="entry name" value="PNPLA_dom"/>
</dbReference>
<dbReference type="AlphaFoldDB" id="A0A8J7SCQ0"/>
<accession>A0A8J7SCQ0</accession>
<protein>
    <submittedName>
        <fullName evidence="9">Patatin-like phospholipase family protein</fullName>
    </submittedName>
</protein>
<comment type="caution">
    <text evidence="9">The sequence shown here is derived from an EMBL/GenBank/DDBJ whole genome shotgun (WGS) entry which is preliminary data.</text>
</comment>
<dbReference type="GO" id="GO:0016042">
    <property type="term" value="P:lipid catabolic process"/>
    <property type="evidence" value="ECO:0007669"/>
    <property type="project" value="UniProtKB-UniRule"/>
</dbReference>
<keyword evidence="2 6" id="KW-0378">Hydrolase</keyword>
<feature type="short sequence motif" description="GXGXXG" evidence="6">
    <location>
        <begin position="56"/>
        <end position="61"/>
    </location>
</feature>
<dbReference type="PANTHER" id="PTHR14226:SF76">
    <property type="entry name" value="NTE FAMILY PROTEIN RSSA"/>
    <property type="match status" value="1"/>
</dbReference>
<feature type="region of interest" description="Disordered" evidence="7">
    <location>
        <begin position="15"/>
        <end position="42"/>
    </location>
</feature>
<dbReference type="GO" id="GO:0019867">
    <property type="term" value="C:outer membrane"/>
    <property type="evidence" value="ECO:0007669"/>
    <property type="project" value="InterPro"/>
</dbReference>
<feature type="domain" description="PNPLA" evidence="8">
    <location>
        <begin position="52"/>
        <end position="242"/>
    </location>
</feature>
<evidence type="ECO:0000313" key="9">
    <source>
        <dbReference type="EMBL" id="MBP3193631.1"/>
    </source>
</evidence>
<dbReference type="GO" id="GO:0016787">
    <property type="term" value="F:hydrolase activity"/>
    <property type="evidence" value="ECO:0007669"/>
    <property type="project" value="UniProtKB-UniRule"/>
</dbReference>
<evidence type="ECO:0000256" key="1">
    <source>
        <dbReference type="ARBA" id="ARBA00004370"/>
    </source>
</evidence>
<dbReference type="InterPro" id="IPR016035">
    <property type="entry name" value="Acyl_Trfase/lysoPLipase"/>
</dbReference>
<evidence type="ECO:0000313" key="10">
    <source>
        <dbReference type="Proteomes" id="UP000673975"/>
    </source>
</evidence>
<sequence>MLLTFFSADCLSAASHGPHHRQTGIHPAEETGTISISGSDRDSTDKDFVVGLALSGGGAAGLAHVGVIKVLEEAGIHIDVVTGTSMGAIVGGLYAIGYSTSQLEEEVYRTDWRGLFEERIERKHLPMEEKPYDGIFNLTFPFEGRKINLPTGLVSGNHIFNRLARLTWNYHDVVDFTSFPRPFLCIAADIETGEQVILDSGYLPNAIRASMSIPSIFDPVWIDDRYLVDGGIVNNLPVKEAFDLGADLVIAVNSSSDLRLAHDLRNLSDILTQTISVGIRSYMLEQEKLADFVIRPDLQKFSTLGFGDVKDIVMEGENAARARMDELKALADTIEHQRQERHLSDSVVKEIPPYEMTSTLNIRNISFEGLETVPEEHILSKLQIESNTTVHEETLSDGLMRLHGMQRFKSVNYRLEWSGDRDYADLVLMLEEQTSNAFQVGIFHNNTLGPSLLFTTTFRNLLHPASTARVTSRIGHEAKLGGEYFNYIGLEPRLAFQAAGGFREREIDVYDDDRRLANLRTDIFYAEGLIGPLYGSVFRAGFGYRLEHFNLTESVGVVDVPERWNTLHLLSGEIEFDNLDRSVLPRSGQNFRVRGDYSAEFLPGDHFGRISGKWTGHYRVISPLALIHTIRGGYTFGDNIPLHYRFYAGGYQDFPGFKKDSVTGNNILSAGIAGRYHLYSNFYATIGVHAGNTYDNLNFDVFDKSLLWGWTTALSWDTVLGPVEVALSGSRQNTVLLEFQIGLNFRDIP</sequence>
<dbReference type="CDD" id="cd07205">
    <property type="entry name" value="Pat_PNPLA6_PNPLA7_NTE1_like"/>
    <property type="match status" value="1"/>
</dbReference>
<dbReference type="RefSeq" id="WP_210513086.1">
    <property type="nucleotide sequence ID" value="NZ_JAFIDN010000012.1"/>
</dbReference>
<name>A0A8J7SCQ0_9BACT</name>
<evidence type="ECO:0000259" key="8">
    <source>
        <dbReference type="PROSITE" id="PS51635"/>
    </source>
</evidence>
<dbReference type="Gene3D" id="3.10.20.310">
    <property type="entry name" value="membrane protein fhac"/>
    <property type="match status" value="1"/>
</dbReference>
<dbReference type="EMBL" id="JAFIDN010000012">
    <property type="protein sequence ID" value="MBP3193631.1"/>
    <property type="molecule type" value="Genomic_DNA"/>
</dbReference>
<comment type="subcellular location">
    <subcellularLocation>
        <location evidence="1">Membrane</location>
    </subcellularLocation>
</comment>
<reference evidence="9" key="1">
    <citation type="submission" date="2021-02" db="EMBL/GenBank/DDBJ databases">
        <title>Natronogracilivirga saccharolytica gen. nov. sp. nov. a new anaerobic, haloalkiliphilic carbohydrate-fermenting bacterium from soda lake and proposing of Cyclonatronumiaceae fam. nov. in the phylum Balneolaeota.</title>
        <authorList>
            <person name="Zhilina T.N."/>
            <person name="Sorokin D.Y."/>
            <person name="Zavarzina D.G."/>
            <person name="Toshchakov S.V."/>
            <person name="Kublanov I.V."/>
        </authorList>
    </citation>
    <scope>NUCLEOTIDE SEQUENCE</scope>
    <source>
        <strain evidence="9">Z-1702</strain>
    </source>
</reference>
<dbReference type="Pfam" id="PF01734">
    <property type="entry name" value="Patatin"/>
    <property type="match status" value="1"/>
</dbReference>
<dbReference type="Gene3D" id="3.40.1090.10">
    <property type="entry name" value="Cytosolic phospholipase A2 catalytic domain"/>
    <property type="match status" value="2"/>
</dbReference>
<feature type="active site" description="Nucleophile" evidence="6">
    <location>
        <position position="85"/>
    </location>
</feature>
<evidence type="ECO:0000256" key="7">
    <source>
        <dbReference type="SAM" id="MobiDB-lite"/>
    </source>
</evidence>
<dbReference type="InterPro" id="IPR000184">
    <property type="entry name" value="Bac_surfAg_D15"/>
</dbReference>
<dbReference type="SUPFAM" id="SSF52151">
    <property type="entry name" value="FabD/lysophospholipase-like"/>
    <property type="match status" value="1"/>
</dbReference>
<dbReference type="PANTHER" id="PTHR14226">
    <property type="entry name" value="NEUROPATHY TARGET ESTERASE/SWISS CHEESE D.MELANOGASTER"/>
    <property type="match status" value="1"/>
</dbReference>
<dbReference type="InterPro" id="IPR050301">
    <property type="entry name" value="NTE"/>
</dbReference>
<proteinExistence type="predicted"/>
<evidence type="ECO:0000256" key="5">
    <source>
        <dbReference type="ARBA" id="ARBA00023136"/>
    </source>
</evidence>
<feature type="short sequence motif" description="GXSXG" evidence="6">
    <location>
        <begin position="83"/>
        <end position="87"/>
    </location>
</feature>
<feature type="active site" description="Proton acceptor" evidence="6">
    <location>
        <position position="229"/>
    </location>
</feature>
<keyword evidence="4 6" id="KW-0443">Lipid metabolism</keyword>
<keyword evidence="5" id="KW-0472">Membrane</keyword>
<evidence type="ECO:0000256" key="4">
    <source>
        <dbReference type="ARBA" id="ARBA00023098"/>
    </source>
</evidence>
<keyword evidence="10" id="KW-1185">Reference proteome</keyword>
<feature type="short sequence motif" description="DGA/G" evidence="6">
    <location>
        <begin position="229"/>
        <end position="231"/>
    </location>
</feature>
<dbReference type="Proteomes" id="UP000673975">
    <property type="component" value="Unassembled WGS sequence"/>
</dbReference>
<dbReference type="PROSITE" id="PS51635">
    <property type="entry name" value="PNPLA"/>
    <property type="match status" value="1"/>
</dbReference>
<gene>
    <name evidence="9" type="ORF">NATSA_13220</name>
</gene>
<evidence type="ECO:0000256" key="6">
    <source>
        <dbReference type="PROSITE-ProRule" id="PRU01161"/>
    </source>
</evidence>
<dbReference type="Gene3D" id="2.40.160.50">
    <property type="entry name" value="membrane protein fhac: a member of the omp85/tpsb transporter family"/>
    <property type="match status" value="1"/>
</dbReference>
<dbReference type="Pfam" id="PF01103">
    <property type="entry name" value="Omp85"/>
    <property type="match status" value="1"/>
</dbReference>
<keyword evidence="3 6" id="KW-0442">Lipid degradation</keyword>
<organism evidence="9 10">
    <name type="scientific">Natronogracilivirga saccharolytica</name>
    <dbReference type="NCBI Taxonomy" id="2812953"/>
    <lineage>
        <taxon>Bacteria</taxon>
        <taxon>Pseudomonadati</taxon>
        <taxon>Balneolota</taxon>
        <taxon>Balneolia</taxon>
        <taxon>Balneolales</taxon>
        <taxon>Cyclonatronaceae</taxon>
        <taxon>Natronogracilivirga</taxon>
    </lineage>
</organism>
<evidence type="ECO:0000256" key="3">
    <source>
        <dbReference type="ARBA" id="ARBA00022963"/>
    </source>
</evidence>
<evidence type="ECO:0000256" key="2">
    <source>
        <dbReference type="ARBA" id="ARBA00022801"/>
    </source>
</evidence>